<keyword evidence="2" id="KW-0645">Protease</keyword>
<evidence type="ECO:0000313" key="10">
    <source>
        <dbReference type="EMBL" id="RVU49843.1"/>
    </source>
</evidence>
<name>A0A437RSU9_9BURK</name>
<dbReference type="AlphaFoldDB" id="A0A437RSU9"/>
<keyword evidence="4" id="KW-0378">Hydrolase</keyword>
<evidence type="ECO:0000256" key="2">
    <source>
        <dbReference type="ARBA" id="ARBA00022670"/>
    </source>
</evidence>
<dbReference type="InterPro" id="IPR001915">
    <property type="entry name" value="Peptidase_M48"/>
</dbReference>
<dbReference type="GO" id="GO:0004222">
    <property type="term" value="F:metalloendopeptidase activity"/>
    <property type="evidence" value="ECO:0007669"/>
    <property type="project" value="InterPro"/>
</dbReference>
<dbReference type="Proteomes" id="UP000285575">
    <property type="component" value="Unassembled WGS sequence"/>
</dbReference>
<proteinExistence type="predicted"/>
<evidence type="ECO:0000256" key="3">
    <source>
        <dbReference type="ARBA" id="ARBA00022723"/>
    </source>
</evidence>
<dbReference type="GO" id="GO:0046872">
    <property type="term" value="F:metal ion binding"/>
    <property type="evidence" value="ECO:0007669"/>
    <property type="project" value="UniProtKB-KW"/>
</dbReference>
<evidence type="ECO:0000256" key="5">
    <source>
        <dbReference type="ARBA" id="ARBA00022833"/>
    </source>
</evidence>
<keyword evidence="8" id="KW-0732">Signal</keyword>
<keyword evidence="11" id="KW-1185">Reference proteome</keyword>
<comment type="caution">
    <text evidence="10">The sequence shown here is derived from an EMBL/GenBank/DDBJ whole genome shotgun (WGS) entry which is preliminary data.</text>
</comment>
<dbReference type="PANTHER" id="PTHR22726:SF1">
    <property type="entry name" value="METALLOENDOPEPTIDASE OMA1, MITOCHONDRIAL"/>
    <property type="match status" value="1"/>
</dbReference>
<feature type="domain" description="Peptidase M48" evidence="9">
    <location>
        <begin position="85"/>
        <end position="262"/>
    </location>
</feature>
<organism evidence="10 11">
    <name type="scientific">Rubrivivax rivuli</name>
    <dbReference type="NCBI Taxonomy" id="1862385"/>
    <lineage>
        <taxon>Bacteria</taxon>
        <taxon>Pseudomonadati</taxon>
        <taxon>Pseudomonadota</taxon>
        <taxon>Betaproteobacteria</taxon>
        <taxon>Burkholderiales</taxon>
        <taxon>Sphaerotilaceae</taxon>
        <taxon>Rubrivivax</taxon>
    </lineage>
</organism>
<evidence type="ECO:0000256" key="6">
    <source>
        <dbReference type="ARBA" id="ARBA00023049"/>
    </source>
</evidence>
<keyword evidence="6" id="KW-0482">Metalloprotease</keyword>
<dbReference type="InterPro" id="IPR051156">
    <property type="entry name" value="Mito/Outer_Membr_Metalloprot"/>
</dbReference>
<keyword evidence="3" id="KW-0479">Metal-binding</keyword>
<dbReference type="PANTHER" id="PTHR22726">
    <property type="entry name" value="METALLOENDOPEPTIDASE OMA1"/>
    <property type="match status" value="1"/>
</dbReference>
<evidence type="ECO:0000259" key="9">
    <source>
        <dbReference type="Pfam" id="PF01435"/>
    </source>
</evidence>
<protein>
    <recommendedName>
        <fullName evidence="9">Peptidase M48 domain-containing protein</fullName>
    </recommendedName>
</protein>
<evidence type="ECO:0000256" key="8">
    <source>
        <dbReference type="SAM" id="SignalP"/>
    </source>
</evidence>
<dbReference type="Gene3D" id="3.30.2010.10">
    <property type="entry name" value="Metalloproteases ('zincins'), catalytic domain"/>
    <property type="match status" value="1"/>
</dbReference>
<keyword evidence="5" id="KW-0862">Zinc</keyword>
<dbReference type="OrthoDB" id="9810445at2"/>
<dbReference type="GO" id="GO:0016020">
    <property type="term" value="C:membrane"/>
    <property type="evidence" value="ECO:0007669"/>
    <property type="project" value="TreeGrafter"/>
</dbReference>
<reference evidence="10 11" key="1">
    <citation type="submission" date="2019-01" db="EMBL/GenBank/DDBJ databases">
        <authorList>
            <person name="Chen W.-M."/>
        </authorList>
    </citation>
    <scope>NUCLEOTIDE SEQUENCE [LARGE SCALE GENOMIC DNA]</scope>
    <source>
        <strain evidence="10 11">KYPY4</strain>
    </source>
</reference>
<evidence type="ECO:0000256" key="7">
    <source>
        <dbReference type="SAM" id="MobiDB-lite"/>
    </source>
</evidence>
<dbReference type="EMBL" id="SACR01000001">
    <property type="protein sequence ID" value="RVU49843.1"/>
    <property type="molecule type" value="Genomic_DNA"/>
</dbReference>
<gene>
    <name evidence="10" type="ORF">EOE66_00620</name>
</gene>
<feature type="signal peptide" evidence="8">
    <location>
        <begin position="1"/>
        <end position="20"/>
    </location>
</feature>
<dbReference type="Pfam" id="PF01435">
    <property type="entry name" value="Peptidase_M48"/>
    <property type="match status" value="1"/>
</dbReference>
<feature type="chain" id="PRO_5019246414" description="Peptidase M48 domain-containing protein" evidence="8">
    <location>
        <begin position="21"/>
        <end position="522"/>
    </location>
</feature>
<accession>A0A437RSU9</accession>
<evidence type="ECO:0000256" key="4">
    <source>
        <dbReference type="ARBA" id="ARBA00022801"/>
    </source>
</evidence>
<feature type="region of interest" description="Disordered" evidence="7">
    <location>
        <begin position="503"/>
        <end position="522"/>
    </location>
</feature>
<sequence length="522" mass="55729">MAAALAAAMLLPALNLPAHAQVRLPALGESASRDLSVGDERRLGEQIMREARRDPVYLDDPVLLEYLQSIWNPLVAAARQIGQIDADTDQLFAWETFLVRDRSVNAFALPGGFVGAHLGLIAITTTRDQLASVMAHELSHVTQRHIARSIAPQQQASLIAVATILLGILAASRANNVDLANAAIMGGQGAAIQSQLNFSRDMEREADRIGYGLLGLAGFAPAGQAQMFDRMDAATRLSDNGGFPYLRSHPLTIDRISEARSRTLLGDNRASQPTLQHALMQMRSRVLMDESVTGLQRLSGTTSSPALTDRVAALYGGAMAASLLKEHDRAERQVALALQLAATAVPREPAAERALRLLQAQVLLNAGDAAGALQVLDTLGAAHERPALLLRTQAALRLHDSKPDAAAEPLRRSVENLQTWVSEQKNDAAAWELLASGSEALGLKLRALRAGAEARAAVGDLTGAIDRLRRAQAASRGPGPTDFIEASVIDARLRQVLQQRREIAAEMRGEGRGGPPPGEGPN</sequence>
<comment type="cofactor">
    <cofactor evidence="1">
        <name>Zn(2+)</name>
        <dbReference type="ChEBI" id="CHEBI:29105"/>
    </cofactor>
</comment>
<dbReference type="GO" id="GO:0051603">
    <property type="term" value="P:proteolysis involved in protein catabolic process"/>
    <property type="evidence" value="ECO:0007669"/>
    <property type="project" value="TreeGrafter"/>
</dbReference>
<evidence type="ECO:0000313" key="11">
    <source>
        <dbReference type="Proteomes" id="UP000285575"/>
    </source>
</evidence>
<evidence type="ECO:0000256" key="1">
    <source>
        <dbReference type="ARBA" id="ARBA00001947"/>
    </source>
</evidence>